<dbReference type="InterPro" id="IPR008271">
    <property type="entry name" value="Ser/Thr_kinase_AS"/>
</dbReference>
<dbReference type="PANTHER" id="PTHR44167">
    <property type="entry name" value="OVARIAN-SPECIFIC SERINE/THREONINE-PROTEIN KINASE LOK-RELATED"/>
    <property type="match status" value="1"/>
</dbReference>
<evidence type="ECO:0000259" key="5">
    <source>
        <dbReference type="PROSITE" id="PS50011"/>
    </source>
</evidence>
<dbReference type="InterPro" id="IPR011009">
    <property type="entry name" value="Kinase-like_dom_sf"/>
</dbReference>
<dbReference type="InterPro" id="IPR017441">
    <property type="entry name" value="Protein_kinase_ATP_BS"/>
</dbReference>
<feature type="compositionally biased region" description="Polar residues" evidence="4">
    <location>
        <begin position="668"/>
        <end position="682"/>
    </location>
</feature>
<feature type="compositionally biased region" description="Basic residues" evidence="4">
    <location>
        <begin position="57"/>
        <end position="73"/>
    </location>
</feature>
<dbReference type="Proteomes" id="UP000769157">
    <property type="component" value="Unassembled WGS sequence"/>
</dbReference>
<dbReference type="PROSITE" id="PS00108">
    <property type="entry name" value="PROTEIN_KINASE_ST"/>
    <property type="match status" value="1"/>
</dbReference>
<dbReference type="SUPFAM" id="SSF56112">
    <property type="entry name" value="Protein kinase-like (PK-like)"/>
    <property type="match status" value="1"/>
</dbReference>
<dbReference type="EMBL" id="JAEUBE010000158">
    <property type="protein sequence ID" value="KAH3668522.1"/>
    <property type="molecule type" value="Genomic_DNA"/>
</dbReference>
<keyword evidence="2 3" id="KW-0067">ATP-binding</keyword>
<dbReference type="OrthoDB" id="4062651at2759"/>
<feature type="compositionally biased region" description="Low complexity" evidence="4">
    <location>
        <begin position="638"/>
        <end position="653"/>
    </location>
</feature>
<feature type="compositionally biased region" description="Basic and acidic residues" evidence="4">
    <location>
        <begin position="36"/>
        <end position="50"/>
    </location>
</feature>
<evidence type="ECO:0000313" key="6">
    <source>
        <dbReference type="EMBL" id="KAH3668522.1"/>
    </source>
</evidence>
<dbReference type="GO" id="GO:0005524">
    <property type="term" value="F:ATP binding"/>
    <property type="evidence" value="ECO:0007669"/>
    <property type="project" value="UniProtKB-UniRule"/>
</dbReference>
<accession>A0A9P8PAQ1</accession>
<feature type="region of interest" description="Disordered" evidence="4">
    <location>
        <begin position="562"/>
        <end position="582"/>
    </location>
</feature>
<feature type="region of interest" description="Disordered" evidence="4">
    <location>
        <begin position="122"/>
        <end position="145"/>
    </location>
</feature>
<dbReference type="GO" id="GO:0005634">
    <property type="term" value="C:nucleus"/>
    <property type="evidence" value="ECO:0007669"/>
    <property type="project" value="TreeGrafter"/>
</dbReference>
<feature type="compositionally biased region" description="Basic residues" evidence="4">
    <location>
        <begin position="26"/>
        <end position="35"/>
    </location>
</feature>
<keyword evidence="7" id="KW-1185">Reference proteome</keyword>
<dbReference type="Gene3D" id="1.10.510.10">
    <property type="entry name" value="Transferase(Phosphotransferase) domain 1"/>
    <property type="match status" value="1"/>
</dbReference>
<dbReference type="GeneID" id="70234243"/>
<dbReference type="Pfam" id="PF00069">
    <property type="entry name" value="Pkinase"/>
    <property type="match status" value="1"/>
</dbReference>
<feature type="compositionally biased region" description="Basic and acidic residues" evidence="4">
    <location>
        <begin position="1"/>
        <end position="12"/>
    </location>
</feature>
<evidence type="ECO:0000256" key="3">
    <source>
        <dbReference type="PROSITE-ProRule" id="PRU10141"/>
    </source>
</evidence>
<evidence type="ECO:0000256" key="2">
    <source>
        <dbReference type="ARBA" id="ARBA00022840"/>
    </source>
</evidence>
<organism evidence="6 7">
    <name type="scientific">Ogataea philodendri</name>
    <dbReference type="NCBI Taxonomy" id="1378263"/>
    <lineage>
        <taxon>Eukaryota</taxon>
        <taxon>Fungi</taxon>
        <taxon>Dikarya</taxon>
        <taxon>Ascomycota</taxon>
        <taxon>Saccharomycotina</taxon>
        <taxon>Pichiomycetes</taxon>
        <taxon>Pichiales</taxon>
        <taxon>Pichiaceae</taxon>
        <taxon>Ogataea</taxon>
    </lineage>
</organism>
<dbReference type="PROSITE" id="PS50011">
    <property type="entry name" value="PROTEIN_KINASE_DOM"/>
    <property type="match status" value="1"/>
</dbReference>
<gene>
    <name evidence="6" type="ORF">OGAPHI_002276</name>
</gene>
<name>A0A9P8PAQ1_9ASCO</name>
<reference evidence="6" key="1">
    <citation type="journal article" date="2021" name="Open Biol.">
        <title>Shared evolutionary footprints suggest mitochondrial oxidative damage underlies multiple complex I losses in fungi.</title>
        <authorList>
            <person name="Schikora-Tamarit M.A."/>
            <person name="Marcet-Houben M."/>
            <person name="Nosek J."/>
            <person name="Gabaldon T."/>
        </authorList>
    </citation>
    <scope>NUCLEOTIDE SEQUENCE</scope>
    <source>
        <strain evidence="6">CBS6075</strain>
    </source>
</reference>
<feature type="binding site" evidence="3">
    <location>
        <position position="251"/>
    </location>
    <ligand>
        <name>ATP</name>
        <dbReference type="ChEBI" id="CHEBI:30616"/>
    </ligand>
</feature>
<protein>
    <recommendedName>
        <fullName evidence="5">Protein kinase domain-containing protein</fullName>
    </recommendedName>
</protein>
<dbReference type="RefSeq" id="XP_046062936.1">
    <property type="nucleotide sequence ID" value="XM_046203128.1"/>
</dbReference>
<evidence type="ECO:0000256" key="4">
    <source>
        <dbReference type="SAM" id="MobiDB-lite"/>
    </source>
</evidence>
<dbReference type="AlphaFoldDB" id="A0A9P8PAQ1"/>
<sequence>MPSSDTHNHESTDSSGQKKNNFFKKLQGKAFHKHHDHDYSDTESSGHSDDSSTSSSKHSKSHNIFKHLKHPVHHSSSLSVNKHHTEPHVSKHKPSKTSTSLGHSLISESNKNINEMLGTSGNVIASPRDVPIPKPSAKLGLPSVDDYKPAKPQKLEYNPFGVKNTGLQFSSSSQSKRTNTYDMTDDESNVLPYPVDMPNEHLPAEFQLEHQLLFDEYQFPKDDSGNIGTGASSSVRKIHKINKPKEVYALKKFVLFKDETPDEFYERASKEYIIHKNLYNGLHIVKCYALIRIPHQSHLTRGWGFVLELCKADLFSVMSSPNWSLTSTGEKMCLFKQVAFGIKYMHECDIVHRDIKPENVLLTANGCVKLTDFGVSDYGHQVPGDFSSDLKLSTQLVGSPPYQPPEVQSLHGVPIPKRIPYNPFRMDHWGMGILLFVLFYGGMPFQECSKRTCAQFRDYEQSYSQFCSKSPSFRKNDYSKYPGVESRFAKKFPEEGIARIAWRLADPQPSTRYTLNDLFNDPAFQKAEMCVDENEYECNFYHHPDSNFHGKFEYGHESSSTVSLESASSGPPSQTIVVRSSSNVSSVAAARSKEGTLHSVTKTNSLLDEKKLKKPVVSMIDMASVAPEMPKHEDLDPPKSSTSSPSLSPFGSPLTMPTVPKGNGHSLDLQTVTPKQNSIATDSETESVVPESQPDHQENGKNSPELKNEQMSRTGSTVTLDSLCTMDGLRRITLCDNEIFKIIPSDVIRKCGGTVKNHNHFHNR</sequence>
<evidence type="ECO:0000256" key="1">
    <source>
        <dbReference type="ARBA" id="ARBA00022741"/>
    </source>
</evidence>
<feature type="compositionally biased region" description="Basic and acidic residues" evidence="4">
    <location>
        <begin position="693"/>
        <end position="710"/>
    </location>
</feature>
<dbReference type="GO" id="GO:0004674">
    <property type="term" value="F:protein serine/threonine kinase activity"/>
    <property type="evidence" value="ECO:0007669"/>
    <property type="project" value="TreeGrafter"/>
</dbReference>
<dbReference type="PANTHER" id="PTHR44167:SF24">
    <property type="entry name" value="SERINE_THREONINE-PROTEIN KINASE CHK2"/>
    <property type="match status" value="1"/>
</dbReference>
<evidence type="ECO:0000313" key="7">
    <source>
        <dbReference type="Proteomes" id="UP000769157"/>
    </source>
</evidence>
<dbReference type="SMART" id="SM00220">
    <property type="entry name" value="S_TKc"/>
    <property type="match status" value="1"/>
</dbReference>
<comment type="caution">
    <text evidence="6">The sequence shown here is derived from an EMBL/GenBank/DDBJ whole genome shotgun (WGS) entry which is preliminary data.</text>
</comment>
<dbReference type="GO" id="GO:0030447">
    <property type="term" value="P:filamentous growth"/>
    <property type="evidence" value="ECO:0007669"/>
    <property type="project" value="UniProtKB-ARBA"/>
</dbReference>
<dbReference type="PROSITE" id="PS00107">
    <property type="entry name" value="PROTEIN_KINASE_ATP"/>
    <property type="match status" value="1"/>
</dbReference>
<proteinExistence type="predicted"/>
<feature type="region of interest" description="Disordered" evidence="4">
    <location>
        <begin position="1"/>
        <end position="103"/>
    </location>
</feature>
<dbReference type="GO" id="GO:0044773">
    <property type="term" value="P:mitotic DNA damage checkpoint signaling"/>
    <property type="evidence" value="ECO:0007669"/>
    <property type="project" value="TreeGrafter"/>
</dbReference>
<feature type="domain" description="Protein kinase" evidence="5">
    <location>
        <begin position="221"/>
        <end position="524"/>
    </location>
</feature>
<reference evidence="6" key="2">
    <citation type="submission" date="2021-01" db="EMBL/GenBank/DDBJ databases">
        <authorList>
            <person name="Schikora-Tamarit M.A."/>
        </authorList>
    </citation>
    <scope>NUCLEOTIDE SEQUENCE</scope>
    <source>
        <strain evidence="6">CBS6075</strain>
    </source>
</reference>
<dbReference type="InterPro" id="IPR000719">
    <property type="entry name" value="Prot_kinase_dom"/>
</dbReference>
<keyword evidence="1 3" id="KW-0547">Nucleotide-binding</keyword>
<feature type="region of interest" description="Disordered" evidence="4">
    <location>
        <begin position="625"/>
        <end position="714"/>
    </location>
</feature>